<keyword evidence="4 7" id="KW-0812">Transmembrane</keyword>
<evidence type="ECO:0000259" key="8">
    <source>
        <dbReference type="PROSITE" id="PS50928"/>
    </source>
</evidence>
<comment type="similarity">
    <text evidence="7">Belongs to the binding-protein-dependent transport system permease family.</text>
</comment>
<accession>A0A1V4EXL2</accession>
<feature type="domain" description="ABC transmembrane type-1" evidence="8">
    <location>
        <begin position="77"/>
        <end position="291"/>
    </location>
</feature>
<feature type="transmembrane region" description="Helical" evidence="7">
    <location>
        <begin position="53"/>
        <end position="71"/>
    </location>
</feature>
<keyword evidence="5 7" id="KW-1133">Transmembrane helix</keyword>
<organism evidence="9 10">
    <name type="scientific">Ferroacidibacillus organovorans</name>
    <dbReference type="NCBI Taxonomy" id="1765683"/>
    <lineage>
        <taxon>Bacteria</taxon>
        <taxon>Bacillati</taxon>
        <taxon>Bacillota</taxon>
        <taxon>Bacilli</taxon>
        <taxon>Bacillales</taxon>
        <taxon>Alicyclobacillaceae</taxon>
        <taxon>Ferroacidibacillus</taxon>
    </lineage>
</organism>
<dbReference type="GO" id="GO:0005886">
    <property type="term" value="C:plasma membrane"/>
    <property type="evidence" value="ECO:0007669"/>
    <property type="project" value="UniProtKB-SubCell"/>
</dbReference>
<feature type="transmembrane region" description="Helical" evidence="7">
    <location>
        <begin position="83"/>
        <end position="102"/>
    </location>
</feature>
<feature type="transmembrane region" description="Helical" evidence="7">
    <location>
        <begin position="108"/>
        <end position="126"/>
    </location>
</feature>
<evidence type="ECO:0000256" key="1">
    <source>
        <dbReference type="ARBA" id="ARBA00004651"/>
    </source>
</evidence>
<evidence type="ECO:0000313" key="10">
    <source>
        <dbReference type="Proteomes" id="UP000190229"/>
    </source>
</evidence>
<comment type="subcellular location">
    <subcellularLocation>
        <location evidence="1 7">Cell membrane</location>
        <topology evidence="1 7">Multi-pass membrane protein</topology>
    </subcellularLocation>
</comment>
<dbReference type="Proteomes" id="UP000190229">
    <property type="component" value="Unassembled WGS sequence"/>
</dbReference>
<dbReference type="PANTHER" id="PTHR43005">
    <property type="entry name" value="BLR7065 PROTEIN"/>
    <property type="match status" value="1"/>
</dbReference>
<dbReference type="Pfam" id="PF00528">
    <property type="entry name" value="BPD_transp_1"/>
    <property type="match status" value="1"/>
</dbReference>
<proteinExistence type="inferred from homology"/>
<dbReference type="SUPFAM" id="SSF161098">
    <property type="entry name" value="MetI-like"/>
    <property type="match status" value="1"/>
</dbReference>
<keyword evidence="6 7" id="KW-0472">Membrane</keyword>
<evidence type="ECO:0000256" key="4">
    <source>
        <dbReference type="ARBA" id="ARBA00022692"/>
    </source>
</evidence>
<name>A0A1V4EXL2_9BACL</name>
<dbReference type="CDD" id="cd06261">
    <property type="entry name" value="TM_PBP2"/>
    <property type="match status" value="1"/>
</dbReference>
<evidence type="ECO:0000256" key="3">
    <source>
        <dbReference type="ARBA" id="ARBA00022475"/>
    </source>
</evidence>
<feature type="transmembrane region" description="Helical" evidence="7">
    <location>
        <begin position="218"/>
        <end position="238"/>
    </location>
</feature>
<protein>
    <submittedName>
        <fullName evidence="9">Sugar ABC transporter permease</fullName>
    </submittedName>
</protein>
<comment type="caution">
    <text evidence="9">The sequence shown here is derived from an EMBL/GenBank/DDBJ whole genome shotgun (WGS) entry which is preliminary data.</text>
</comment>
<evidence type="ECO:0000256" key="6">
    <source>
        <dbReference type="ARBA" id="ARBA00023136"/>
    </source>
</evidence>
<dbReference type="GO" id="GO:0055085">
    <property type="term" value="P:transmembrane transport"/>
    <property type="evidence" value="ECO:0007669"/>
    <property type="project" value="InterPro"/>
</dbReference>
<evidence type="ECO:0000256" key="7">
    <source>
        <dbReference type="RuleBase" id="RU363032"/>
    </source>
</evidence>
<dbReference type="PANTHER" id="PTHR43005:SF1">
    <property type="entry name" value="SPERMIDINE_PUTRESCINE TRANSPORT SYSTEM PERMEASE PROTEIN"/>
    <property type="match status" value="1"/>
</dbReference>
<keyword evidence="2 7" id="KW-0813">Transport</keyword>
<feature type="transmembrane region" description="Helical" evidence="7">
    <location>
        <begin position="12"/>
        <end position="41"/>
    </location>
</feature>
<reference evidence="9 10" key="1">
    <citation type="submission" date="2017-02" db="EMBL/GenBank/DDBJ databases">
        <title>Draft genome of Acidibacillus ferrooxidans Huett2.</title>
        <authorList>
            <person name="Schopf S."/>
        </authorList>
    </citation>
    <scope>NUCLEOTIDE SEQUENCE [LARGE SCALE GENOMIC DNA]</scope>
    <source>
        <strain evidence="9 10">Huett2</strain>
    </source>
</reference>
<dbReference type="Gene3D" id="1.10.3720.10">
    <property type="entry name" value="MetI-like"/>
    <property type="match status" value="1"/>
</dbReference>
<dbReference type="PROSITE" id="PS50928">
    <property type="entry name" value="ABC_TM1"/>
    <property type="match status" value="1"/>
</dbReference>
<dbReference type="EMBL" id="MWPS01000001">
    <property type="protein sequence ID" value="OPG17673.1"/>
    <property type="molecule type" value="Genomic_DNA"/>
</dbReference>
<keyword evidence="3" id="KW-1003">Cell membrane</keyword>
<dbReference type="InterPro" id="IPR035906">
    <property type="entry name" value="MetI-like_sf"/>
</dbReference>
<dbReference type="InterPro" id="IPR000515">
    <property type="entry name" value="MetI-like"/>
</dbReference>
<feature type="transmembrane region" description="Helical" evidence="7">
    <location>
        <begin position="274"/>
        <end position="295"/>
    </location>
</feature>
<keyword evidence="10" id="KW-1185">Reference proteome</keyword>
<dbReference type="AlphaFoldDB" id="A0A1V4EXL2"/>
<sequence>MCAMRVNKLDRGYAIAGYAMVTPALLVIALVTLFPIGYSIYMSLNAIQSTYSGFQFSFIGLHNYAIIFGIAEFWQSLGFTTGYAIVTVVIELILGMLTALALNQPIKGRGFAVAAMLIPWTLITVISAQMWGYIFNPVYGVLNAILLQLHIIGQPILWLGLPNLAIPSLMVADIWKTTPFVTMILLAGLQLIPTELYEAARIDGASAVRVFFQVTFPLLRPSIGLAALFRILQAFGLFDLPFVLTQGGPGTSTESIAMLAYKALFNDGEFGPGTAVAVSTVVLVILLALVSLRALRTQVGEVES</sequence>
<gene>
    <name evidence="9" type="ORF">B2M26_00545</name>
</gene>
<feature type="transmembrane region" description="Helical" evidence="7">
    <location>
        <begin position="138"/>
        <end position="160"/>
    </location>
</feature>
<dbReference type="RefSeq" id="WP_079289648.1">
    <property type="nucleotide sequence ID" value="NZ_MWPS01000001.1"/>
</dbReference>
<evidence type="ECO:0000256" key="2">
    <source>
        <dbReference type="ARBA" id="ARBA00022448"/>
    </source>
</evidence>
<evidence type="ECO:0000256" key="5">
    <source>
        <dbReference type="ARBA" id="ARBA00022989"/>
    </source>
</evidence>
<evidence type="ECO:0000313" key="9">
    <source>
        <dbReference type="EMBL" id="OPG17673.1"/>
    </source>
</evidence>